<evidence type="ECO:0000256" key="1">
    <source>
        <dbReference type="SAM" id="Phobius"/>
    </source>
</evidence>
<dbReference type="InterPro" id="IPR021848">
    <property type="entry name" value="HODM_asu-like"/>
</dbReference>
<proteinExistence type="predicted"/>
<dbReference type="STRING" id="1160497.A0A1L9VNS4"/>
<organism evidence="2 3">
    <name type="scientific">Aspergillus glaucus CBS 516.65</name>
    <dbReference type="NCBI Taxonomy" id="1160497"/>
    <lineage>
        <taxon>Eukaryota</taxon>
        <taxon>Fungi</taxon>
        <taxon>Dikarya</taxon>
        <taxon>Ascomycota</taxon>
        <taxon>Pezizomycotina</taxon>
        <taxon>Eurotiomycetes</taxon>
        <taxon>Eurotiomycetidae</taxon>
        <taxon>Eurotiales</taxon>
        <taxon>Aspergillaceae</taxon>
        <taxon>Aspergillus</taxon>
        <taxon>Aspergillus subgen. Aspergillus</taxon>
    </lineage>
</organism>
<dbReference type="RefSeq" id="XP_022402228.1">
    <property type="nucleotide sequence ID" value="XM_022548220.1"/>
</dbReference>
<evidence type="ECO:0000313" key="2">
    <source>
        <dbReference type="EMBL" id="OJJ85530.1"/>
    </source>
</evidence>
<dbReference type="OrthoDB" id="5043642at2759"/>
<keyword evidence="1" id="KW-0812">Transmembrane</keyword>
<feature type="transmembrane region" description="Helical" evidence="1">
    <location>
        <begin position="12"/>
        <end position="34"/>
    </location>
</feature>
<dbReference type="AlphaFoldDB" id="A0A1L9VNS4"/>
<reference evidence="3" key="1">
    <citation type="journal article" date="2017" name="Genome Biol.">
        <title>Comparative genomics reveals high biological diversity and specific adaptations in the industrially and medically important fungal genus Aspergillus.</title>
        <authorList>
            <person name="de Vries R.P."/>
            <person name="Riley R."/>
            <person name="Wiebenga A."/>
            <person name="Aguilar-Osorio G."/>
            <person name="Amillis S."/>
            <person name="Uchima C.A."/>
            <person name="Anderluh G."/>
            <person name="Asadollahi M."/>
            <person name="Askin M."/>
            <person name="Barry K."/>
            <person name="Battaglia E."/>
            <person name="Bayram O."/>
            <person name="Benocci T."/>
            <person name="Braus-Stromeyer S.A."/>
            <person name="Caldana C."/>
            <person name="Canovas D."/>
            <person name="Cerqueira G.C."/>
            <person name="Chen F."/>
            <person name="Chen W."/>
            <person name="Choi C."/>
            <person name="Clum A."/>
            <person name="Dos Santos R.A."/>
            <person name="Damasio A.R."/>
            <person name="Diallinas G."/>
            <person name="Emri T."/>
            <person name="Fekete E."/>
            <person name="Flipphi M."/>
            <person name="Freyberg S."/>
            <person name="Gallo A."/>
            <person name="Gournas C."/>
            <person name="Habgood R."/>
            <person name="Hainaut M."/>
            <person name="Harispe M.L."/>
            <person name="Henrissat B."/>
            <person name="Hilden K.S."/>
            <person name="Hope R."/>
            <person name="Hossain A."/>
            <person name="Karabika E."/>
            <person name="Karaffa L."/>
            <person name="Karanyi Z."/>
            <person name="Krasevec N."/>
            <person name="Kuo A."/>
            <person name="Kusch H."/>
            <person name="LaButti K."/>
            <person name="Lagendijk E.L."/>
            <person name="Lapidus A."/>
            <person name="Levasseur A."/>
            <person name="Lindquist E."/>
            <person name="Lipzen A."/>
            <person name="Logrieco A.F."/>
            <person name="MacCabe A."/>
            <person name="Maekelae M.R."/>
            <person name="Malavazi I."/>
            <person name="Melin P."/>
            <person name="Meyer V."/>
            <person name="Mielnichuk N."/>
            <person name="Miskei M."/>
            <person name="Molnar A.P."/>
            <person name="Mule G."/>
            <person name="Ngan C.Y."/>
            <person name="Orejas M."/>
            <person name="Orosz E."/>
            <person name="Ouedraogo J.P."/>
            <person name="Overkamp K.M."/>
            <person name="Park H.-S."/>
            <person name="Perrone G."/>
            <person name="Piumi F."/>
            <person name="Punt P.J."/>
            <person name="Ram A.F."/>
            <person name="Ramon A."/>
            <person name="Rauscher S."/>
            <person name="Record E."/>
            <person name="Riano-Pachon D.M."/>
            <person name="Robert V."/>
            <person name="Roehrig J."/>
            <person name="Ruller R."/>
            <person name="Salamov A."/>
            <person name="Salih N.S."/>
            <person name="Samson R.A."/>
            <person name="Sandor E."/>
            <person name="Sanguinetti M."/>
            <person name="Schuetze T."/>
            <person name="Sepcic K."/>
            <person name="Shelest E."/>
            <person name="Sherlock G."/>
            <person name="Sophianopoulou V."/>
            <person name="Squina F.M."/>
            <person name="Sun H."/>
            <person name="Susca A."/>
            <person name="Todd R.B."/>
            <person name="Tsang A."/>
            <person name="Unkles S.E."/>
            <person name="van de Wiele N."/>
            <person name="van Rossen-Uffink D."/>
            <person name="Oliveira J.V."/>
            <person name="Vesth T.C."/>
            <person name="Visser J."/>
            <person name="Yu J.-H."/>
            <person name="Zhou M."/>
            <person name="Andersen M.R."/>
            <person name="Archer D.B."/>
            <person name="Baker S.E."/>
            <person name="Benoit I."/>
            <person name="Brakhage A.A."/>
            <person name="Braus G.H."/>
            <person name="Fischer R."/>
            <person name="Frisvad J.C."/>
            <person name="Goldman G.H."/>
            <person name="Houbraken J."/>
            <person name="Oakley B."/>
            <person name="Pocsi I."/>
            <person name="Scazzocchio C."/>
            <person name="Seiboth B."/>
            <person name="vanKuyk P.A."/>
            <person name="Wortman J."/>
            <person name="Dyer P.S."/>
            <person name="Grigoriev I.V."/>
        </authorList>
    </citation>
    <scope>NUCLEOTIDE SEQUENCE [LARGE SCALE GENOMIC DNA]</scope>
    <source>
        <strain evidence="3">CBS 516.65</strain>
    </source>
</reference>
<gene>
    <name evidence="2" type="ORF">ASPGLDRAFT_56911</name>
</gene>
<name>A0A1L9VNS4_ASPGL</name>
<sequence length="386" mass="43492">MATMDALWMSAWSLTSSTWMLISALALVLIYVIYKRHSQPKKYTFPPITPLPNFNHETTDPISLRPFKPKYHLTMGLTTIPPSDLLPIDKTYESRLELRSSLISQHRDTVIGVCDDNGGDARVRDAVEELYAFVIGWYLPSRYPTMFRVIASPAREKGNGEEVLENKVTGDIRPTTLDSTQTTESALEILGKTIDEDFLILLPTQSPNKPPEDQKYHLSAYITCYPNGFDPAQKLGLQLSTIHAPVPGYSEKLEKSMDRFFSRIEVGKVVKRVNWSVTTGAGLFAAFKGTHARVGEEVREMGRGELDVGSTFLRCERQTLHRLPTNKALVFALHTYTYPIQQIKDEGLGEELATAIDGLKEGNMPEMHFYKRGFVWGEAVKAFLRS</sequence>
<keyword evidence="1" id="KW-1133">Transmembrane helix</keyword>
<dbReference type="VEuPathDB" id="FungiDB:ASPGLDRAFT_56911"/>
<dbReference type="EMBL" id="KV878894">
    <property type="protein sequence ID" value="OJJ85530.1"/>
    <property type="molecule type" value="Genomic_DNA"/>
</dbReference>
<protein>
    <submittedName>
        <fullName evidence="2">Uncharacterized protein</fullName>
    </submittedName>
</protein>
<keyword evidence="1" id="KW-0472">Membrane</keyword>
<dbReference type="GeneID" id="34464481"/>
<dbReference type="Pfam" id="PF11927">
    <property type="entry name" value="HODM_asu-like"/>
    <property type="match status" value="1"/>
</dbReference>
<evidence type="ECO:0000313" key="3">
    <source>
        <dbReference type="Proteomes" id="UP000184300"/>
    </source>
</evidence>
<keyword evidence="3" id="KW-1185">Reference proteome</keyword>
<accession>A0A1L9VNS4</accession>
<dbReference type="Proteomes" id="UP000184300">
    <property type="component" value="Unassembled WGS sequence"/>
</dbReference>